<sequence>MPIYEYACQACGHEFEVIQKMVDLPLEQCPACAENALKKKISASGFRLKGTGWYETDFKNKKQPVDKNKPVDKKDEKVDNSEKSASTTSTESSETTKTGSSEATKNTATCVPS</sequence>
<reference evidence="3 4" key="1">
    <citation type="journal article" date="2014" name="ISME J.">
        <title>Ecophysiology of Thioploca ingrica as revealed by the complete genome sequence supplemented with proteomic evidence.</title>
        <authorList>
            <person name="Kojima H."/>
            <person name="Ogura Y."/>
            <person name="Yamamoto N."/>
            <person name="Togashi T."/>
            <person name="Mori H."/>
            <person name="Watanabe T."/>
            <person name="Nemoto F."/>
            <person name="Kurokawa K."/>
            <person name="Hayashi T."/>
            <person name="Fukui M."/>
        </authorList>
    </citation>
    <scope>NUCLEOTIDE SEQUENCE [LARGE SCALE GENOMIC DNA]</scope>
</reference>
<name>A0A090BUU9_9GAMM</name>
<dbReference type="OrthoDB" id="9813321at2"/>
<feature type="compositionally biased region" description="Basic and acidic residues" evidence="1">
    <location>
        <begin position="57"/>
        <end position="82"/>
    </location>
</feature>
<dbReference type="EMBL" id="AP014633">
    <property type="protein sequence ID" value="BAP55736.1"/>
    <property type="molecule type" value="Genomic_DNA"/>
</dbReference>
<dbReference type="Pfam" id="PF09723">
    <property type="entry name" value="Zn_ribbon_8"/>
    <property type="match status" value="1"/>
</dbReference>
<dbReference type="SMART" id="SM00834">
    <property type="entry name" value="CxxC_CXXC_SSSS"/>
    <property type="match status" value="1"/>
</dbReference>
<keyword evidence="4" id="KW-1185">Reference proteome</keyword>
<dbReference type="KEGG" id="tig:THII_1439"/>
<organism evidence="3 4">
    <name type="scientific">Thioploca ingrica</name>
    <dbReference type="NCBI Taxonomy" id="40754"/>
    <lineage>
        <taxon>Bacteria</taxon>
        <taxon>Pseudomonadati</taxon>
        <taxon>Pseudomonadota</taxon>
        <taxon>Gammaproteobacteria</taxon>
        <taxon>Thiotrichales</taxon>
        <taxon>Thiotrichaceae</taxon>
        <taxon>Thioploca</taxon>
    </lineage>
</organism>
<feature type="domain" description="Putative regulatory protein FmdB zinc ribbon" evidence="2">
    <location>
        <begin position="1"/>
        <end position="42"/>
    </location>
</feature>
<dbReference type="STRING" id="40754.THII_1439"/>
<dbReference type="PANTHER" id="PTHR34404">
    <property type="entry name" value="REGULATORY PROTEIN, FMDB FAMILY"/>
    <property type="match status" value="1"/>
</dbReference>
<dbReference type="PANTHER" id="PTHR34404:SF2">
    <property type="entry name" value="CONSERVED SERINE RICH PROTEIN"/>
    <property type="match status" value="1"/>
</dbReference>
<dbReference type="Proteomes" id="UP000031623">
    <property type="component" value="Chromosome"/>
</dbReference>
<accession>A0A090BUU9</accession>
<dbReference type="HOGENOM" id="CLU_136025_0_2_6"/>
<dbReference type="InterPro" id="IPR013429">
    <property type="entry name" value="Regulatory_FmdB_Zinc_ribbon"/>
</dbReference>
<evidence type="ECO:0000313" key="4">
    <source>
        <dbReference type="Proteomes" id="UP000031623"/>
    </source>
</evidence>
<protein>
    <recommendedName>
        <fullName evidence="2">Putative regulatory protein FmdB zinc ribbon domain-containing protein</fullName>
    </recommendedName>
</protein>
<feature type="region of interest" description="Disordered" evidence="1">
    <location>
        <begin position="57"/>
        <end position="113"/>
    </location>
</feature>
<evidence type="ECO:0000259" key="2">
    <source>
        <dbReference type="SMART" id="SM00834"/>
    </source>
</evidence>
<feature type="compositionally biased region" description="Low complexity" evidence="1">
    <location>
        <begin position="83"/>
        <end position="105"/>
    </location>
</feature>
<evidence type="ECO:0000256" key="1">
    <source>
        <dbReference type="SAM" id="MobiDB-lite"/>
    </source>
</evidence>
<proteinExistence type="predicted"/>
<dbReference type="AlphaFoldDB" id="A0A090BUU9"/>
<dbReference type="NCBIfam" id="TIGR02605">
    <property type="entry name" value="CxxC_CxxC_SSSS"/>
    <property type="match status" value="1"/>
</dbReference>
<gene>
    <name evidence="3" type="ORF">THII_1439</name>
</gene>
<evidence type="ECO:0000313" key="3">
    <source>
        <dbReference type="EMBL" id="BAP55736.1"/>
    </source>
</evidence>